<feature type="domain" description="Guanylate cyclase" evidence="2">
    <location>
        <begin position="251"/>
        <end position="380"/>
    </location>
</feature>
<comment type="caution">
    <text evidence="3">The sequence shown here is derived from an EMBL/GenBank/DDBJ whole genome shotgun (WGS) entry which is preliminary data.</text>
</comment>
<name>A0ABX1X1M3_9BACT</name>
<dbReference type="SUPFAM" id="SSF55073">
    <property type="entry name" value="Nucleotide cyclase"/>
    <property type="match status" value="1"/>
</dbReference>
<proteinExistence type="predicted"/>
<keyword evidence="1" id="KW-0472">Membrane</keyword>
<protein>
    <submittedName>
        <fullName evidence="3">Adenylate/guanylate cyclase domain-containing protein</fullName>
    </submittedName>
</protein>
<keyword evidence="1" id="KW-0812">Transmembrane</keyword>
<dbReference type="SMART" id="SM00044">
    <property type="entry name" value="CYCc"/>
    <property type="match status" value="1"/>
</dbReference>
<dbReference type="CDD" id="cd07302">
    <property type="entry name" value="CHD"/>
    <property type="match status" value="1"/>
</dbReference>
<dbReference type="PANTHER" id="PTHR43081:SF1">
    <property type="entry name" value="ADENYLATE CYCLASE, TERMINAL-DIFFERENTIATION SPECIFIC"/>
    <property type="match status" value="1"/>
</dbReference>
<dbReference type="Proteomes" id="UP000732105">
    <property type="component" value="Unassembled WGS sequence"/>
</dbReference>
<keyword evidence="4" id="KW-1185">Reference proteome</keyword>
<dbReference type="Gene3D" id="3.30.70.1230">
    <property type="entry name" value="Nucleotide cyclase"/>
    <property type="match status" value="1"/>
</dbReference>
<evidence type="ECO:0000313" key="4">
    <source>
        <dbReference type="Proteomes" id="UP000732105"/>
    </source>
</evidence>
<feature type="transmembrane region" description="Helical" evidence="1">
    <location>
        <begin position="94"/>
        <end position="114"/>
    </location>
</feature>
<dbReference type="EMBL" id="RZNH01000053">
    <property type="protein sequence ID" value="NOU62121.1"/>
    <property type="molecule type" value="Genomic_DNA"/>
</dbReference>
<dbReference type="PROSITE" id="PS50125">
    <property type="entry name" value="GUANYLATE_CYCLASE_2"/>
    <property type="match status" value="1"/>
</dbReference>
<evidence type="ECO:0000313" key="3">
    <source>
        <dbReference type="EMBL" id="NOU62121.1"/>
    </source>
</evidence>
<keyword evidence="1" id="KW-1133">Transmembrane helix</keyword>
<evidence type="ECO:0000256" key="1">
    <source>
        <dbReference type="SAM" id="Phobius"/>
    </source>
</evidence>
<dbReference type="PANTHER" id="PTHR43081">
    <property type="entry name" value="ADENYLATE CYCLASE, TERMINAL-DIFFERENTIATION SPECIFIC-RELATED"/>
    <property type="match status" value="1"/>
</dbReference>
<sequence>MEAFIVDKSIKKEILISEKLKAIFLTRIFSGLIISLLICRVVVPDLLLIVFPNIESVYYSVGVLMLFIFHEYLTLRVINGKLITGGNINPKRRYFSNFIEISYPTIALVVYGFQWNSIEIIFTPVVMLYFLVLILSTLSLEFKISFYAGIIAAIGYLAVFFVIKNRSEGIIENGYYESETLHFAKAGLLILGGIISGLVANQIKKNIKTINNAILERNKIINMFGQQISSSIVDELLLKNNVIESKEQYVCVMFLDIRGFTKFAANRLPKDIINYQNDVFGFMIEIINKHHGIINQFLGDGYMATFGVPTSRGNDSQNAVNAAIEIIDALNKKNTEGEIPRTRIGIGLHSGLIVAGNVGTEKRKQYSISGNTVITAARIEQLNKTYKSQVLISREVLNNINEYDLAPTLIGDVQLKGREESTEIWQLL</sequence>
<dbReference type="InterPro" id="IPR029787">
    <property type="entry name" value="Nucleotide_cyclase"/>
</dbReference>
<gene>
    <name evidence="3" type="ORF">ELS83_20170</name>
</gene>
<evidence type="ECO:0000259" key="2">
    <source>
        <dbReference type="PROSITE" id="PS50125"/>
    </source>
</evidence>
<feature type="transmembrane region" description="Helical" evidence="1">
    <location>
        <begin position="120"/>
        <end position="138"/>
    </location>
</feature>
<feature type="transmembrane region" description="Helical" evidence="1">
    <location>
        <begin position="28"/>
        <end position="51"/>
    </location>
</feature>
<feature type="transmembrane region" description="Helical" evidence="1">
    <location>
        <begin position="57"/>
        <end position="73"/>
    </location>
</feature>
<dbReference type="InterPro" id="IPR001054">
    <property type="entry name" value="A/G_cyclase"/>
</dbReference>
<accession>A0ABX1X1M3</accession>
<dbReference type="Pfam" id="PF00211">
    <property type="entry name" value="Guanylate_cyc"/>
    <property type="match status" value="1"/>
</dbReference>
<dbReference type="InterPro" id="IPR050697">
    <property type="entry name" value="Adenylyl/Guanylyl_Cyclase_3/4"/>
</dbReference>
<organism evidence="3 4">
    <name type="scientific">Marinifilum caeruleilacunae</name>
    <dbReference type="NCBI Taxonomy" id="2499076"/>
    <lineage>
        <taxon>Bacteria</taxon>
        <taxon>Pseudomonadati</taxon>
        <taxon>Bacteroidota</taxon>
        <taxon>Bacteroidia</taxon>
        <taxon>Marinilabiliales</taxon>
        <taxon>Marinifilaceae</taxon>
    </lineage>
</organism>
<dbReference type="RefSeq" id="WP_171597382.1">
    <property type="nucleotide sequence ID" value="NZ_RZNH01000053.1"/>
</dbReference>
<feature type="transmembrane region" description="Helical" evidence="1">
    <location>
        <begin position="183"/>
        <end position="200"/>
    </location>
</feature>
<feature type="transmembrane region" description="Helical" evidence="1">
    <location>
        <begin position="145"/>
        <end position="163"/>
    </location>
</feature>
<reference evidence="3 4" key="1">
    <citation type="submission" date="2018-12" db="EMBL/GenBank/DDBJ databases">
        <title>Marinifilum JC070 sp. nov., a marine bacterium isolated from Yongle Blue Hole in the South China Sea.</title>
        <authorList>
            <person name="Fu T."/>
        </authorList>
    </citation>
    <scope>NUCLEOTIDE SEQUENCE [LARGE SCALE GENOMIC DNA]</scope>
    <source>
        <strain evidence="3 4">JC070</strain>
    </source>
</reference>